<sequence length="263" mass="29406">MTERKDILANGRGWRRLSYTRRCGWIDWGHARPESARALKGQMDQEEANSTSLKRLDIRLEGKPAFVVVYGQEMGGMGIKVSTVAHWVVRKGLSPQQKESAALGIFMAASRTFEHMQASFPFSLATNSGFSGEDLVSNLIGFYGAYRNIGEARLRDICGDTGEKESLRIWDEYLPKGIGAVKNRSFRPILFPTTEGVSSPSDTSFPLMFSTIRPSPSGRDWVAIKNRFIDNTIINRRAPIDVSARGEVTLGRVEQAQLRNYAR</sequence>
<comment type="caution">
    <text evidence="1">The sequence shown here is derived from an EMBL/GenBank/DDBJ whole genome shotgun (WGS) entry which is preliminary data.</text>
</comment>
<evidence type="ECO:0000313" key="1">
    <source>
        <dbReference type="EMBL" id="GAK71726.1"/>
    </source>
</evidence>
<dbReference type="Proteomes" id="UP000028701">
    <property type="component" value="Unassembled WGS sequence"/>
</dbReference>
<reference evidence="1 2" key="1">
    <citation type="submission" date="2014-08" db="EMBL/GenBank/DDBJ databases">
        <title>Whole genome shotgun sequence of Rhizobium rubi NBRC 13261.</title>
        <authorList>
            <person name="Katano-Makiyama Y."/>
            <person name="Hosoyama A."/>
            <person name="Hashimoto M."/>
            <person name="Hosoyama Y."/>
            <person name="Noguchi M."/>
            <person name="Tsuchikane K."/>
            <person name="Uohara A."/>
            <person name="Ohji S."/>
            <person name="Ichikawa N."/>
            <person name="Kimura A."/>
            <person name="Yamazoe A."/>
            <person name="Fujita N."/>
        </authorList>
    </citation>
    <scope>NUCLEOTIDE SEQUENCE [LARGE SCALE GENOMIC DNA]</scope>
    <source>
        <strain evidence="1 2">NBRC 13261</strain>
    </source>
</reference>
<gene>
    <name evidence="1" type="ORF">RRU01S_19_01310</name>
</gene>
<dbReference type="OrthoDB" id="9760494at2"/>
<dbReference type="AlphaFoldDB" id="A0A081CYI0"/>
<dbReference type="EMBL" id="BBJU01000019">
    <property type="protein sequence ID" value="GAK71726.1"/>
    <property type="molecule type" value="Genomic_DNA"/>
</dbReference>
<evidence type="ECO:0000313" key="2">
    <source>
        <dbReference type="Proteomes" id="UP000028701"/>
    </source>
</evidence>
<dbReference type="eggNOG" id="ENOG502Z85Q">
    <property type="taxonomic scope" value="Bacteria"/>
</dbReference>
<dbReference type="RefSeq" id="WP_052816090.1">
    <property type="nucleotide sequence ID" value="NZ_BBJU01000019.1"/>
</dbReference>
<organism evidence="1 2">
    <name type="scientific">Agrobacterium rubi TR3 = NBRC 13261</name>
    <dbReference type="NCBI Taxonomy" id="1368415"/>
    <lineage>
        <taxon>Bacteria</taxon>
        <taxon>Pseudomonadati</taxon>
        <taxon>Pseudomonadota</taxon>
        <taxon>Alphaproteobacteria</taxon>
        <taxon>Hyphomicrobiales</taxon>
        <taxon>Rhizobiaceae</taxon>
        <taxon>Rhizobium/Agrobacterium group</taxon>
        <taxon>Agrobacterium</taxon>
    </lineage>
</organism>
<protein>
    <submittedName>
        <fullName evidence="1">Uncharacterized protein</fullName>
    </submittedName>
</protein>
<accession>A0A081CYI0</accession>
<proteinExistence type="predicted"/>
<name>A0A081CYI0_9HYPH</name>